<keyword evidence="3" id="KW-1185">Reference proteome</keyword>
<feature type="compositionally biased region" description="Basic residues" evidence="1">
    <location>
        <begin position="451"/>
        <end position="467"/>
    </location>
</feature>
<dbReference type="Proteomes" id="UP001472677">
    <property type="component" value="Unassembled WGS sequence"/>
</dbReference>
<feature type="compositionally biased region" description="Polar residues" evidence="1">
    <location>
        <begin position="581"/>
        <end position="594"/>
    </location>
</feature>
<feature type="region of interest" description="Disordered" evidence="1">
    <location>
        <begin position="579"/>
        <end position="623"/>
    </location>
</feature>
<organism evidence="2 3">
    <name type="scientific">Hibiscus sabdariffa</name>
    <name type="common">roselle</name>
    <dbReference type="NCBI Taxonomy" id="183260"/>
    <lineage>
        <taxon>Eukaryota</taxon>
        <taxon>Viridiplantae</taxon>
        <taxon>Streptophyta</taxon>
        <taxon>Embryophyta</taxon>
        <taxon>Tracheophyta</taxon>
        <taxon>Spermatophyta</taxon>
        <taxon>Magnoliopsida</taxon>
        <taxon>eudicotyledons</taxon>
        <taxon>Gunneridae</taxon>
        <taxon>Pentapetalae</taxon>
        <taxon>rosids</taxon>
        <taxon>malvids</taxon>
        <taxon>Malvales</taxon>
        <taxon>Malvaceae</taxon>
        <taxon>Malvoideae</taxon>
        <taxon>Hibiscus</taxon>
    </lineage>
</organism>
<evidence type="ECO:0000256" key="1">
    <source>
        <dbReference type="SAM" id="MobiDB-lite"/>
    </source>
</evidence>
<dbReference type="EMBL" id="JBBPBM010000031">
    <property type="protein sequence ID" value="KAK8534609.1"/>
    <property type="molecule type" value="Genomic_DNA"/>
</dbReference>
<reference evidence="2 3" key="1">
    <citation type="journal article" date="2024" name="G3 (Bethesda)">
        <title>Genome assembly of Hibiscus sabdariffa L. provides insights into metabolisms of medicinal natural products.</title>
        <authorList>
            <person name="Kim T."/>
        </authorList>
    </citation>
    <scope>NUCLEOTIDE SEQUENCE [LARGE SCALE GENOMIC DNA]</scope>
    <source>
        <strain evidence="2">TK-2024</strain>
        <tissue evidence="2">Old leaves</tissue>
    </source>
</reference>
<feature type="region of interest" description="Disordered" evidence="1">
    <location>
        <begin position="422"/>
        <end position="467"/>
    </location>
</feature>
<comment type="caution">
    <text evidence="2">The sequence shown here is derived from an EMBL/GenBank/DDBJ whole genome shotgun (WGS) entry which is preliminary data.</text>
</comment>
<gene>
    <name evidence="2" type="ORF">V6N12_057253</name>
</gene>
<evidence type="ECO:0000313" key="3">
    <source>
        <dbReference type="Proteomes" id="UP001472677"/>
    </source>
</evidence>
<accession>A0ABR2DBN9</accession>
<evidence type="ECO:0000313" key="2">
    <source>
        <dbReference type="EMBL" id="KAK8534609.1"/>
    </source>
</evidence>
<feature type="compositionally biased region" description="Basic and acidic residues" evidence="1">
    <location>
        <begin position="426"/>
        <end position="447"/>
    </location>
</feature>
<sequence length="623" mass="71133">MGNCTVYYYTWSQASVDEANSRRSESRVRRILCRRLGRLERTGPVPRNRVAVAVRHWNEAHIGGRNGGCTVSTLTSFSLQVPAFWVTLFDRYQLWRQITGLVHGNMEAKVWGLVALGFWYYGEGSGILGSLRFRVVSGGSFTLMAGRSSHCYGFRGTGEAEVSFNMWIFKKMAKQDWLEGIKMMGERIQAQGKKEGGVKRRVLAWMMAMEFVWKLKRMAGRLKTITCVKCELIENVGGGRDTWRVSQHVQGMFVAADRDKLIPYDWIINDGLLESIQEQGLLSGDLKSNCFGLQKVIGRQKIVVWLENRIYGFLGNGIKESGPMKEKKRPRQYGKQIGYDGPWMENILRKKQSIDCMAVIMRTGPLKKWKENRKKIKDDKYVDYGNAWNKSRGLRTQRGERKFKRKWEGPRGRVTPAVRWLNSKNRRLDGGRGAVKDSNSKRQRTEGRSQGFRKRSKERSQRNRAKRGFMVEAMTKLMEDLKFSEEELAKVGYEGPFQYGEWLKVDMGQQGLVRRRPGIVYKEQRESGMGLEVVEENVKTRAGGAERICVQLERGKTVTGGTTRNRAVKRSLQGKNEVCNPFTTKRSKPCTSQGGVEDEQSEATSPNKSIPMVEAAGQPRREP</sequence>
<protein>
    <submittedName>
        <fullName evidence="2">Uncharacterized protein</fullName>
    </submittedName>
</protein>
<name>A0ABR2DBN9_9ROSI</name>
<proteinExistence type="predicted"/>